<dbReference type="Proteomes" id="UP000248783">
    <property type="component" value="Unassembled WGS sequence"/>
</dbReference>
<keyword evidence="2" id="KW-1185">Reference proteome</keyword>
<dbReference type="InterPro" id="IPR010982">
    <property type="entry name" value="Lambda_DNA-bd_dom_sf"/>
</dbReference>
<dbReference type="SUPFAM" id="SSF47413">
    <property type="entry name" value="lambda repressor-like DNA-binding domains"/>
    <property type="match status" value="1"/>
</dbReference>
<dbReference type="GO" id="GO:0003677">
    <property type="term" value="F:DNA binding"/>
    <property type="evidence" value="ECO:0007669"/>
    <property type="project" value="InterPro"/>
</dbReference>
<protein>
    <recommendedName>
        <fullName evidence="3">HTH cro/C1-type domain-containing protein</fullName>
    </recommendedName>
</protein>
<proteinExistence type="predicted"/>
<dbReference type="AlphaFoldDB" id="A0A2W5WX91"/>
<evidence type="ECO:0008006" key="3">
    <source>
        <dbReference type="Google" id="ProtNLM"/>
    </source>
</evidence>
<reference evidence="1 2" key="1">
    <citation type="submission" date="2018-06" db="EMBL/GenBank/DDBJ databases">
        <title>Whole genome sequencing of a novel hydrocarbon degrading bacterial strain, PW21 isolated from oil contaminated produced water sample.</title>
        <authorList>
            <person name="Nagkirti P."/>
            <person name="Shaikh A."/>
            <person name="Gowdaman V."/>
            <person name="Engineer A.E."/>
            <person name="Dagar S."/>
            <person name="Dhakephalkar P.K."/>
        </authorList>
    </citation>
    <scope>NUCLEOTIDE SEQUENCE [LARGE SCALE GENOMIC DNA]</scope>
    <source>
        <strain evidence="1 2">PW21</strain>
    </source>
</reference>
<dbReference type="RefSeq" id="WP_111249657.1">
    <property type="nucleotide sequence ID" value="NZ_QKWH01000001.1"/>
</dbReference>
<accession>A0A2W5WX91</accession>
<dbReference type="EMBL" id="QKWH01000001">
    <property type="protein sequence ID" value="PZR55293.1"/>
    <property type="molecule type" value="Genomic_DNA"/>
</dbReference>
<name>A0A2W5WX91_9MICO</name>
<gene>
    <name evidence="1" type="ORF">DNL40_02670</name>
</gene>
<comment type="caution">
    <text evidence="1">The sequence shown here is derived from an EMBL/GenBank/DDBJ whole genome shotgun (WGS) entry which is preliminary data.</text>
</comment>
<sequence length="134" mass="14309">MPEATPEGRARARHAVDAAITERGVSRTRAAALAGVADVTVLRFLNGDQWPRTQPLAKIERWLGWPVGSINRIAEGGAVPDSPEAATESGRIALPAAAADYQDLTESELAEAITAAHATFMERARTIRATRPRA</sequence>
<evidence type="ECO:0000313" key="2">
    <source>
        <dbReference type="Proteomes" id="UP000248783"/>
    </source>
</evidence>
<organism evidence="1 2">
    <name type="scientific">Xylanimonas oleitrophica</name>
    <dbReference type="NCBI Taxonomy" id="2607479"/>
    <lineage>
        <taxon>Bacteria</taxon>
        <taxon>Bacillati</taxon>
        <taxon>Actinomycetota</taxon>
        <taxon>Actinomycetes</taxon>
        <taxon>Micrococcales</taxon>
        <taxon>Promicromonosporaceae</taxon>
        <taxon>Xylanimonas</taxon>
    </lineage>
</organism>
<evidence type="ECO:0000313" key="1">
    <source>
        <dbReference type="EMBL" id="PZR55293.1"/>
    </source>
</evidence>